<feature type="compositionally biased region" description="Polar residues" evidence="1">
    <location>
        <begin position="25"/>
        <end position="42"/>
    </location>
</feature>
<proteinExistence type="predicted"/>
<evidence type="ECO:0000256" key="1">
    <source>
        <dbReference type="SAM" id="MobiDB-lite"/>
    </source>
</evidence>
<reference evidence="2" key="1">
    <citation type="submission" date="2021-06" db="EMBL/GenBank/DDBJ databases">
        <authorList>
            <person name="Kallberg Y."/>
            <person name="Tangrot J."/>
            <person name="Rosling A."/>
        </authorList>
    </citation>
    <scope>NUCLEOTIDE SEQUENCE</scope>
    <source>
        <strain evidence="2">MA453B</strain>
    </source>
</reference>
<accession>A0A9N9EJZ1</accession>
<dbReference type="EMBL" id="CAJVPY010007274">
    <property type="protein sequence ID" value="CAG8677962.1"/>
    <property type="molecule type" value="Genomic_DNA"/>
</dbReference>
<gene>
    <name evidence="2" type="ORF">DERYTH_LOCUS11627</name>
</gene>
<organism evidence="2 3">
    <name type="scientific">Dentiscutata erythropus</name>
    <dbReference type="NCBI Taxonomy" id="1348616"/>
    <lineage>
        <taxon>Eukaryota</taxon>
        <taxon>Fungi</taxon>
        <taxon>Fungi incertae sedis</taxon>
        <taxon>Mucoromycota</taxon>
        <taxon>Glomeromycotina</taxon>
        <taxon>Glomeromycetes</taxon>
        <taxon>Diversisporales</taxon>
        <taxon>Gigasporaceae</taxon>
        <taxon>Dentiscutata</taxon>
    </lineage>
</organism>
<feature type="non-terminal residue" evidence="2">
    <location>
        <position position="71"/>
    </location>
</feature>
<protein>
    <submittedName>
        <fullName evidence="2">28754_t:CDS:1</fullName>
    </submittedName>
</protein>
<name>A0A9N9EJZ1_9GLOM</name>
<dbReference type="Proteomes" id="UP000789405">
    <property type="component" value="Unassembled WGS sequence"/>
</dbReference>
<comment type="caution">
    <text evidence="2">The sequence shown here is derived from an EMBL/GenBank/DDBJ whole genome shotgun (WGS) entry which is preliminary data.</text>
</comment>
<evidence type="ECO:0000313" key="3">
    <source>
        <dbReference type="Proteomes" id="UP000789405"/>
    </source>
</evidence>
<feature type="compositionally biased region" description="Basic and acidic residues" evidence="1">
    <location>
        <begin position="1"/>
        <end position="21"/>
    </location>
</feature>
<keyword evidence="3" id="KW-1185">Reference proteome</keyword>
<sequence>MIEESARREAENTELKTKDVPSIEDISQSSACSELPVTSQAQKVDPIESLSTSPPIENHSEQIANTIAIIS</sequence>
<feature type="region of interest" description="Disordered" evidence="1">
    <location>
        <begin position="1"/>
        <end position="57"/>
    </location>
</feature>
<dbReference type="AlphaFoldDB" id="A0A9N9EJZ1"/>
<evidence type="ECO:0000313" key="2">
    <source>
        <dbReference type="EMBL" id="CAG8677962.1"/>
    </source>
</evidence>